<evidence type="ECO:0000256" key="1">
    <source>
        <dbReference type="SAM" id="MobiDB-lite"/>
    </source>
</evidence>
<accession>A0A1E7FDF6</accession>
<protein>
    <submittedName>
        <fullName evidence="2">Uncharacterized protein</fullName>
    </submittedName>
</protein>
<dbReference type="OrthoDB" id="38535at2759"/>
<evidence type="ECO:0000313" key="3">
    <source>
        <dbReference type="Proteomes" id="UP000095751"/>
    </source>
</evidence>
<gene>
    <name evidence="2" type="ORF">FRACYDRAFT_238767</name>
</gene>
<sequence length="131" mass="14655">MGPTGFQNRSFQSFQEASERGEASHLMPYMQRGGRWDNTDIKSAMKARRLTSDKQYAEGGLKKEQSIFIFGKGEGLDWTGSRGRSGPSETTLGGAQKFRRNYKAPTVSELKGGKETHKTSPRRSSLECSEW</sequence>
<dbReference type="EMBL" id="KV784358">
    <property type="protein sequence ID" value="OEU16179.1"/>
    <property type="molecule type" value="Genomic_DNA"/>
</dbReference>
<name>A0A1E7FDF6_9STRA</name>
<dbReference type="KEGG" id="fcy:FRACYDRAFT_238767"/>
<feature type="region of interest" description="Disordered" evidence="1">
    <location>
        <begin position="1"/>
        <end position="37"/>
    </location>
</feature>
<evidence type="ECO:0000313" key="2">
    <source>
        <dbReference type="EMBL" id="OEU16179.1"/>
    </source>
</evidence>
<feature type="region of interest" description="Disordered" evidence="1">
    <location>
        <begin position="78"/>
        <end position="131"/>
    </location>
</feature>
<keyword evidence="3" id="KW-1185">Reference proteome</keyword>
<dbReference type="Proteomes" id="UP000095751">
    <property type="component" value="Unassembled WGS sequence"/>
</dbReference>
<proteinExistence type="predicted"/>
<feature type="compositionally biased region" description="Polar residues" evidence="1">
    <location>
        <begin position="1"/>
        <end position="16"/>
    </location>
</feature>
<reference evidence="2 3" key="1">
    <citation type="submission" date="2016-09" db="EMBL/GenBank/DDBJ databases">
        <title>Extensive genetic diversity and differential bi-allelic expression allows diatom success in the polar Southern Ocean.</title>
        <authorList>
            <consortium name="DOE Joint Genome Institute"/>
            <person name="Mock T."/>
            <person name="Otillar R.P."/>
            <person name="Strauss J."/>
            <person name="Dupont C."/>
            <person name="Frickenhaus S."/>
            <person name="Maumus F."/>
            <person name="Mcmullan M."/>
            <person name="Sanges R."/>
            <person name="Schmutz J."/>
            <person name="Toseland A."/>
            <person name="Valas R."/>
            <person name="Veluchamy A."/>
            <person name="Ward B.J."/>
            <person name="Allen A."/>
            <person name="Barry K."/>
            <person name="Falciatore A."/>
            <person name="Ferrante M."/>
            <person name="Fortunato A.E."/>
            <person name="Gloeckner G."/>
            <person name="Gruber A."/>
            <person name="Hipkin R."/>
            <person name="Janech M."/>
            <person name="Kroth P."/>
            <person name="Leese F."/>
            <person name="Lindquist E."/>
            <person name="Lyon B.R."/>
            <person name="Martin J."/>
            <person name="Mayer C."/>
            <person name="Parker M."/>
            <person name="Quesneville H."/>
            <person name="Raymond J."/>
            <person name="Uhlig C."/>
            <person name="Valentin K.U."/>
            <person name="Worden A.Z."/>
            <person name="Armbrust E.V."/>
            <person name="Bowler C."/>
            <person name="Green B."/>
            <person name="Moulton V."/>
            <person name="Van Oosterhout C."/>
            <person name="Grigoriev I."/>
        </authorList>
    </citation>
    <scope>NUCLEOTIDE SEQUENCE [LARGE SCALE GENOMIC DNA]</scope>
    <source>
        <strain evidence="2 3">CCMP1102</strain>
    </source>
</reference>
<organism evidence="2 3">
    <name type="scientific">Fragilariopsis cylindrus CCMP1102</name>
    <dbReference type="NCBI Taxonomy" id="635003"/>
    <lineage>
        <taxon>Eukaryota</taxon>
        <taxon>Sar</taxon>
        <taxon>Stramenopiles</taxon>
        <taxon>Ochrophyta</taxon>
        <taxon>Bacillariophyta</taxon>
        <taxon>Bacillariophyceae</taxon>
        <taxon>Bacillariophycidae</taxon>
        <taxon>Bacillariales</taxon>
        <taxon>Bacillariaceae</taxon>
        <taxon>Fragilariopsis</taxon>
    </lineage>
</organism>
<dbReference type="AlphaFoldDB" id="A0A1E7FDF6"/>
<feature type="compositionally biased region" description="Polar residues" evidence="1">
    <location>
        <begin position="122"/>
        <end position="131"/>
    </location>
</feature>
<dbReference type="InParanoid" id="A0A1E7FDF6"/>